<dbReference type="STRING" id="48269.A0A183MX44"/>
<protein>
    <submittedName>
        <fullName evidence="3">Uncharacterized protein</fullName>
    </submittedName>
</protein>
<feature type="region of interest" description="Disordered" evidence="1">
    <location>
        <begin position="280"/>
        <end position="306"/>
    </location>
</feature>
<dbReference type="SMART" id="SM00516">
    <property type="entry name" value="SEC14"/>
    <property type="match status" value="1"/>
</dbReference>
<proteinExistence type="predicted"/>
<dbReference type="PANTHER" id="PTHR46163">
    <property type="entry name" value="TYROSINE-PROTEIN PHOSPHATASE-RELATED"/>
    <property type="match status" value="1"/>
</dbReference>
<feature type="compositionally biased region" description="Low complexity" evidence="1">
    <location>
        <begin position="678"/>
        <end position="691"/>
    </location>
</feature>
<dbReference type="Pfam" id="PF00650">
    <property type="entry name" value="CRAL_TRIO"/>
    <property type="match status" value="1"/>
</dbReference>
<dbReference type="CDD" id="cd00170">
    <property type="entry name" value="SEC14"/>
    <property type="match status" value="1"/>
</dbReference>
<dbReference type="Pfam" id="PF00102">
    <property type="entry name" value="Y_phosphatase"/>
    <property type="match status" value="1"/>
</dbReference>
<sequence length="937" mass="104733">MNRNLLTTATPDQWMISGRSKVNTDFTHEGSRSLFTYIAPSLLELLVELLPKLQKNKHLAIYMLLFPVGLLITGVFILMNMNFMFFGYEAKIEEFLSLIQNYQNSPEYHQLAFNILAARKFSVPQAMELYHNYQNDNDIPGVRVAQFFVRLHRKSGNHRALLHSIIFQLDAALRRETAARNGLVFIFDMTDSKYSNFDYTFSCKLFKMLRSSYPVRLRRVLILTAPLWFRAPFLLMRVFIRELFQDCVYVLRPSPGTKLEALSHPDPIILKLGAFFGPPPESTGSLSDSSDSEFREDDDSFSTNQLDDAVDDDLISVGDLDPFSLTSSYSGEAESSDLEECTSDVIMKTFSSSNSEKMNDSNFNPKSVSNYSEACSYDHKRQTLSNSEHGGTPTPPTVAKRPQLSNTANSNYSTLISDHTNSRSSNAITSGSHVMSFNEDVSLVRIDPVTPTADNSINSPLISEAFDTKQTGFNYGNSHALNSSFSSNTSFFSTGSTGVHSTKCSPISDKLLNQLLTSGLPKTTEFERRGMSKVIHEVSGLTASKDHDLPLADAEISDSICLAPVQNKVAPLAQDEIGDRTICNNKNPVHMLPRVPAFDSRLVNTSHSSLDVIPNWAIGRPQGESIHQDHDLIYPVELSSSSMNNSQTTEITPLNSSSLSYLVSSSYDKCNEWGEEAPSSSSSPLHHTTNSTTVSIASPINNNHNTCCDNNRDASLSSSVERQRIYDEIDANMIEINSTTSSSDDVSARNDEGVIDVIVNDDDFEPEEEIEEDNDDDEEEEEEDEDDDDNLEVTQTIIMQEHWMNPNELVQHIENVGLTGLNSEYSALVQLKNEYTHIAFKHILNRSKNRYCDVICHDATRVYLQPLLLSSDISRISTGRSDEDPTVLCNAQKSLTARLHRTHSAPISAHTLVKNYIHANWVDGYRQKNAFICTQGM</sequence>
<keyword evidence="2" id="KW-0812">Transmembrane</keyword>
<organism evidence="3 4">
    <name type="scientific">Schistosoma margrebowiei</name>
    <dbReference type="NCBI Taxonomy" id="48269"/>
    <lineage>
        <taxon>Eukaryota</taxon>
        <taxon>Metazoa</taxon>
        <taxon>Spiralia</taxon>
        <taxon>Lophotrochozoa</taxon>
        <taxon>Platyhelminthes</taxon>
        <taxon>Trematoda</taxon>
        <taxon>Digenea</taxon>
        <taxon>Strigeidida</taxon>
        <taxon>Schistosomatoidea</taxon>
        <taxon>Schistosomatidae</taxon>
        <taxon>Schistosoma</taxon>
    </lineage>
</organism>
<dbReference type="InterPro" id="IPR000242">
    <property type="entry name" value="PTP_cat"/>
</dbReference>
<feature type="compositionally biased region" description="Acidic residues" evidence="1">
    <location>
        <begin position="290"/>
        <end position="300"/>
    </location>
</feature>
<dbReference type="AlphaFoldDB" id="A0A183MX44"/>
<dbReference type="EMBL" id="UZAI01018388">
    <property type="protein sequence ID" value="VDP36506.1"/>
    <property type="molecule type" value="Genomic_DNA"/>
</dbReference>
<dbReference type="InterPro" id="IPR036865">
    <property type="entry name" value="CRAL-TRIO_dom_sf"/>
</dbReference>
<dbReference type="Gene3D" id="3.40.525.10">
    <property type="entry name" value="CRAL-TRIO lipid binding domain"/>
    <property type="match status" value="1"/>
</dbReference>
<evidence type="ECO:0000256" key="2">
    <source>
        <dbReference type="SAM" id="Phobius"/>
    </source>
</evidence>
<dbReference type="InterPro" id="IPR029021">
    <property type="entry name" value="Prot-tyrosine_phosphatase-like"/>
</dbReference>
<evidence type="ECO:0000313" key="4">
    <source>
        <dbReference type="Proteomes" id="UP000277204"/>
    </source>
</evidence>
<dbReference type="SUPFAM" id="SSF52087">
    <property type="entry name" value="CRAL/TRIO domain"/>
    <property type="match status" value="1"/>
</dbReference>
<feature type="compositionally biased region" description="Acidic residues" evidence="1">
    <location>
        <begin position="759"/>
        <end position="791"/>
    </location>
</feature>
<evidence type="ECO:0000313" key="3">
    <source>
        <dbReference type="EMBL" id="VDP36506.1"/>
    </source>
</evidence>
<dbReference type="InterPro" id="IPR052782">
    <property type="entry name" value="Oocyte-zygote_transition_reg"/>
</dbReference>
<feature type="region of interest" description="Disordered" evidence="1">
    <location>
        <begin position="672"/>
        <end position="691"/>
    </location>
</feature>
<dbReference type="PROSITE" id="PS50191">
    <property type="entry name" value="CRAL_TRIO"/>
    <property type="match status" value="1"/>
</dbReference>
<keyword evidence="4" id="KW-1185">Reference proteome</keyword>
<dbReference type="Proteomes" id="UP000277204">
    <property type="component" value="Unassembled WGS sequence"/>
</dbReference>
<dbReference type="Gene3D" id="3.90.190.10">
    <property type="entry name" value="Protein tyrosine phosphatase superfamily"/>
    <property type="match status" value="1"/>
</dbReference>
<feature type="region of interest" description="Disordered" evidence="1">
    <location>
        <begin position="758"/>
        <end position="791"/>
    </location>
</feature>
<dbReference type="InterPro" id="IPR001251">
    <property type="entry name" value="CRAL-TRIO_dom"/>
</dbReference>
<dbReference type="GO" id="GO:0004725">
    <property type="term" value="F:protein tyrosine phosphatase activity"/>
    <property type="evidence" value="ECO:0007669"/>
    <property type="project" value="InterPro"/>
</dbReference>
<feature type="compositionally biased region" description="Polar residues" evidence="1">
    <location>
        <begin position="403"/>
        <end position="427"/>
    </location>
</feature>
<name>A0A183MX44_9TREM</name>
<feature type="region of interest" description="Disordered" evidence="1">
    <location>
        <begin position="374"/>
        <end position="427"/>
    </location>
</feature>
<dbReference type="PROSITE" id="PS50055">
    <property type="entry name" value="TYR_PHOSPHATASE_PTP"/>
    <property type="match status" value="1"/>
</dbReference>
<evidence type="ECO:0000256" key="1">
    <source>
        <dbReference type="SAM" id="MobiDB-lite"/>
    </source>
</evidence>
<dbReference type="PANTHER" id="PTHR46163:SF5">
    <property type="entry name" value="TYROSINE-PROTEIN PHOSPHATASE"/>
    <property type="match status" value="1"/>
</dbReference>
<keyword evidence="2" id="KW-0472">Membrane</keyword>
<feature type="transmembrane region" description="Helical" evidence="2">
    <location>
        <begin position="59"/>
        <end position="79"/>
    </location>
</feature>
<dbReference type="SUPFAM" id="SSF52799">
    <property type="entry name" value="(Phosphotyrosine protein) phosphatases II"/>
    <property type="match status" value="1"/>
</dbReference>
<accession>A0A183MX44</accession>
<reference evidence="3 4" key="1">
    <citation type="submission" date="2018-11" db="EMBL/GenBank/DDBJ databases">
        <authorList>
            <consortium name="Pathogen Informatics"/>
        </authorList>
    </citation>
    <scope>NUCLEOTIDE SEQUENCE [LARGE SCALE GENOMIC DNA]</scope>
    <source>
        <strain evidence="3 4">Zambia</strain>
    </source>
</reference>
<gene>
    <name evidence="3" type="ORF">SMRZ_LOCUS20619</name>
</gene>
<keyword evidence="2" id="KW-1133">Transmembrane helix</keyword>